<gene>
    <name evidence="2" type="ORF">LTR09_004155</name>
</gene>
<evidence type="ECO:0000313" key="2">
    <source>
        <dbReference type="EMBL" id="KAK3054995.1"/>
    </source>
</evidence>
<dbReference type="PANTHER" id="PTHR47843:SF5">
    <property type="entry name" value="BTB_POZ DOMAIN PROTEIN"/>
    <property type="match status" value="1"/>
</dbReference>
<dbReference type="PROSITE" id="PS50097">
    <property type="entry name" value="BTB"/>
    <property type="match status" value="1"/>
</dbReference>
<feature type="domain" description="BTB" evidence="1">
    <location>
        <begin position="29"/>
        <end position="96"/>
    </location>
</feature>
<sequence>MDEKEPETSVHQNELITSRTELLKGEKYSDLIIKCDGQGWRVHKAVMCSTSSVLATACDIEMKEGISGVIDHDTFDAATVGRMIAYVYKRNYSVETEDEVLAASQLPAAYNEEPEVPKGINEVLIAHANAYAIGEYYHIPTLKAFAVERFDAVSRRGLQADGFVDVIKAVWTQTDSGDKKLRSCLRDYAYCHRFKLAHDEAFGHRLADEDGVHAFTVELFQHTVQEQVAMRNRTWSDENREAVIALRKRISAGISQQAEAGAGD</sequence>
<dbReference type="AlphaFoldDB" id="A0AAJ0DR52"/>
<dbReference type="InterPro" id="IPR000210">
    <property type="entry name" value="BTB/POZ_dom"/>
</dbReference>
<accession>A0AAJ0DR52</accession>
<dbReference type="Proteomes" id="UP001271007">
    <property type="component" value="Unassembled WGS sequence"/>
</dbReference>
<keyword evidence="3" id="KW-1185">Reference proteome</keyword>
<comment type="caution">
    <text evidence="2">The sequence shown here is derived from an EMBL/GenBank/DDBJ whole genome shotgun (WGS) entry which is preliminary data.</text>
</comment>
<proteinExistence type="predicted"/>
<dbReference type="PANTHER" id="PTHR47843">
    <property type="entry name" value="BTB DOMAIN-CONTAINING PROTEIN-RELATED"/>
    <property type="match status" value="1"/>
</dbReference>
<organism evidence="2 3">
    <name type="scientific">Extremus antarcticus</name>
    <dbReference type="NCBI Taxonomy" id="702011"/>
    <lineage>
        <taxon>Eukaryota</taxon>
        <taxon>Fungi</taxon>
        <taxon>Dikarya</taxon>
        <taxon>Ascomycota</taxon>
        <taxon>Pezizomycotina</taxon>
        <taxon>Dothideomycetes</taxon>
        <taxon>Dothideomycetidae</taxon>
        <taxon>Mycosphaerellales</taxon>
        <taxon>Extremaceae</taxon>
        <taxon>Extremus</taxon>
    </lineage>
</organism>
<dbReference type="Gene3D" id="3.30.710.10">
    <property type="entry name" value="Potassium Channel Kv1.1, Chain A"/>
    <property type="match status" value="1"/>
</dbReference>
<dbReference type="InterPro" id="IPR011333">
    <property type="entry name" value="SKP1/BTB/POZ_sf"/>
</dbReference>
<name>A0AAJ0DR52_9PEZI</name>
<dbReference type="SUPFAM" id="SSF54695">
    <property type="entry name" value="POZ domain"/>
    <property type="match status" value="1"/>
</dbReference>
<reference evidence="2" key="1">
    <citation type="submission" date="2023-04" db="EMBL/GenBank/DDBJ databases">
        <title>Black Yeasts Isolated from many extreme environments.</title>
        <authorList>
            <person name="Coleine C."/>
            <person name="Stajich J.E."/>
            <person name="Selbmann L."/>
        </authorList>
    </citation>
    <scope>NUCLEOTIDE SEQUENCE</scope>
    <source>
        <strain evidence="2">CCFEE 5312</strain>
    </source>
</reference>
<dbReference type="EMBL" id="JAWDJX010000010">
    <property type="protein sequence ID" value="KAK3054995.1"/>
    <property type="molecule type" value="Genomic_DNA"/>
</dbReference>
<dbReference type="Pfam" id="PF00651">
    <property type="entry name" value="BTB"/>
    <property type="match status" value="1"/>
</dbReference>
<dbReference type="CDD" id="cd18186">
    <property type="entry name" value="BTB_POZ_ZBTB_KLHL-like"/>
    <property type="match status" value="1"/>
</dbReference>
<protein>
    <recommendedName>
        <fullName evidence="1">BTB domain-containing protein</fullName>
    </recommendedName>
</protein>
<evidence type="ECO:0000313" key="3">
    <source>
        <dbReference type="Proteomes" id="UP001271007"/>
    </source>
</evidence>
<evidence type="ECO:0000259" key="1">
    <source>
        <dbReference type="PROSITE" id="PS50097"/>
    </source>
</evidence>